<evidence type="ECO:0000313" key="9">
    <source>
        <dbReference type="Proteomes" id="UP000034611"/>
    </source>
</evidence>
<reference evidence="8 9" key="1">
    <citation type="journal article" date="2015" name="Nature">
        <title>rRNA introns, odd ribosomes, and small enigmatic genomes across a large radiation of phyla.</title>
        <authorList>
            <person name="Brown C.T."/>
            <person name="Hug L.A."/>
            <person name="Thomas B.C."/>
            <person name="Sharon I."/>
            <person name="Castelle C.J."/>
            <person name="Singh A."/>
            <person name="Wilkins M.J."/>
            <person name="Williams K.H."/>
            <person name="Banfield J.F."/>
        </authorList>
    </citation>
    <scope>NUCLEOTIDE SEQUENCE [LARGE SCALE GENOMIC DNA]</scope>
</reference>
<feature type="domain" description="Cache" evidence="7">
    <location>
        <begin position="32"/>
        <end position="288"/>
    </location>
</feature>
<evidence type="ECO:0000256" key="4">
    <source>
        <dbReference type="ARBA" id="ARBA00022989"/>
    </source>
</evidence>
<sequence length="337" mass="37924">MLPKRMWLFWLLLVLGLGLIFYLVLGRGVDSTTTQQVLRREQALARAEASNIMTFFQMFGNSIAVFAQLASTEDRNANLVRNMDEFVDQWRDSGLIGGILLTDKEGVVQFNSNVLGTRDLGTSLSDRDYFIWAEEQSKEGEYFVGQPVVSRVGASKDKVVAVIVSPVYKNEIFTGVLAASVQVKPLTEQYFGLLRISDATRIYLINESGEILFNSFDEKTLGLNVFEPAPDRPFWGNHDLIDNFKSAISTSQEGRMRASYLNTISGNMEEHLVAYSPVLLGSQNWLLIMASPAKNVTNVTTPIYIRQTGILFLIYLTVLLFGLMVYRESKRQNKLSE</sequence>
<evidence type="ECO:0000256" key="6">
    <source>
        <dbReference type="SAM" id="Phobius"/>
    </source>
</evidence>
<dbReference type="Proteomes" id="UP000034611">
    <property type="component" value="Unassembled WGS sequence"/>
</dbReference>
<dbReference type="AlphaFoldDB" id="A0A0G1C5Q4"/>
<evidence type="ECO:0000256" key="5">
    <source>
        <dbReference type="ARBA" id="ARBA00023136"/>
    </source>
</evidence>
<comment type="subcellular location">
    <subcellularLocation>
        <location evidence="1">Cell membrane</location>
        <topology evidence="1">Multi-pass membrane protein</topology>
    </subcellularLocation>
</comment>
<dbReference type="Pfam" id="PF02743">
    <property type="entry name" value="dCache_1"/>
    <property type="match status" value="1"/>
</dbReference>
<dbReference type="CDD" id="cd12914">
    <property type="entry name" value="PDC1_DGC_like"/>
    <property type="match status" value="1"/>
</dbReference>
<comment type="caution">
    <text evidence="8">The sequence shown here is derived from an EMBL/GenBank/DDBJ whole genome shotgun (WGS) entry which is preliminary data.</text>
</comment>
<evidence type="ECO:0000313" key="8">
    <source>
        <dbReference type="EMBL" id="KKS80887.1"/>
    </source>
</evidence>
<keyword evidence="4 6" id="KW-1133">Transmembrane helix</keyword>
<dbReference type="InterPro" id="IPR033479">
    <property type="entry name" value="dCache_1"/>
</dbReference>
<gene>
    <name evidence="8" type="ORF">UV56_C0005G0007</name>
</gene>
<evidence type="ECO:0000256" key="1">
    <source>
        <dbReference type="ARBA" id="ARBA00004651"/>
    </source>
</evidence>
<dbReference type="GO" id="GO:0005886">
    <property type="term" value="C:plasma membrane"/>
    <property type="evidence" value="ECO:0007669"/>
    <property type="project" value="UniProtKB-SubCell"/>
</dbReference>
<proteinExistence type="predicted"/>
<evidence type="ECO:0000256" key="3">
    <source>
        <dbReference type="ARBA" id="ARBA00022692"/>
    </source>
</evidence>
<name>A0A0G1C5Q4_9BACT</name>
<keyword evidence="2" id="KW-1003">Cell membrane</keyword>
<keyword evidence="5 6" id="KW-0472">Membrane</keyword>
<protein>
    <recommendedName>
        <fullName evidence="7">Cache domain-containing protein</fullName>
    </recommendedName>
</protein>
<keyword evidence="3 6" id="KW-0812">Transmembrane</keyword>
<evidence type="ECO:0000259" key="7">
    <source>
        <dbReference type="Pfam" id="PF02743"/>
    </source>
</evidence>
<dbReference type="Gene3D" id="3.30.450.20">
    <property type="entry name" value="PAS domain"/>
    <property type="match status" value="1"/>
</dbReference>
<accession>A0A0G1C5Q4</accession>
<organism evidence="8 9">
    <name type="scientific">Candidatus Woesebacteria bacterium GW2011_GWC1_43_10b</name>
    <dbReference type="NCBI Taxonomy" id="1618585"/>
    <lineage>
        <taxon>Bacteria</taxon>
        <taxon>Candidatus Woeseibacteriota</taxon>
    </lineage>
</organism>
<dbReference type="EMBL" id="LCEY01000005">
    <property type="protein sequence ID" value="KKS80887.1"/>
    <property type="molecule type" value="Genomic_DNA"/>
</dbReference>
<evidence type="ECO:0000256" key="2">
    <source>
        <dbReference type="ARBA" id="ARBA00022475"/>
    </source>
</evidence>
<feature type="transmembrane region" description="Helical" evidence="6">
    <location>
        <begin position="304"/>
        <end position="326"/>
    </location>
</feature>